<dbReference type="Proteomes" id="UP000234145">
    <property type="component" value="Unassembled WGS sequence"/>
</dbReference>
<dbReference type="AlphaFoldDB" id="A0A2H9PDB6"/>
<dbReference type="Gene3D" id="3.40.50.720">
    <property type="entry name" value="NAD(P)-binding Rossmann-like Domain"/>
    <property type="match status" value="1"/>
</dbReference>
<dbReference type="PANTHER" id="PTHR43249:SF1">
    <property type="entry name" value="D-GLUCOSIDE 3-DEHYDROGENASE"/>
    <property type="match status" value="1"/>
</dbReference>
<dbReference type="EMBL" id="PFMS01000002">
    <property type="protein sequence ID" value="PIZ17438.1"/>
    <property type="molecule type" value="Genomic_DNA"/>
</dbReference>
<gene>
    <name evidence="3" type="ORF">COY51_00090</name>
</gene>
<dbReference type="InterPro" id="IPR000683">
    <property type="entry name" value="Gfo/Idh/MocA-like_OxRdtase_N"/>
</dbReference>
<dbReference type="InterPro" id="IPR052515">
    <property type="entry name" value="Gfo/Idh/MocA_Oxidoreductase"/>
</dbReference>
<evidence type="ECO:0000259" key="1">
    <source>
        <dbReference type="Pfam" id="PF01408"/>
    </source>
</evidence>
<dbReference type="InterPro" id="IPR055170">
    <property type="entry name" value="GFO_IDH_MocA-like_dom"/>
</dbReference>
<proteinExistence type="predicted"/>
<dbReference type="InterPro" id="IPR036291">
    <property type="entry name" value="NAD(P)-bd_dom_sf"/>
</dbReference>
<sequence>MAKIRMGFIGCGNIARGHMQRLGETREAEVGALADTNLAMINKIQKAFPKLKDAKVFADYREMLDKVKLDAVGIFSPHTLHFQQAMDSLDKGLHVMLEKPMVCKVEHAKKLIAKIKEKKKVVLLSYQRHYMPAFRYMKDVISSGKLGEVRFVSAMQSQNWYVSYRGTWRQTQELSGGGQLNDSGSHLIDIILWTTGLSPLEVFGYIDNVGTPVDINSAISVKFKNGAQATIAVVAESPTFLENITIWGTKGILFSLYDYKTLLHQKGKLNKAPEEVKLPQPTSNPDANFINVILKKEKNESPPIGGLRVIELTEAAWESGHTGKPVKVK</sequence>
<evidence type="ECO:0008006" key="5">
    <source>
        <dbReference type="Google" id="ProtNLM"/>
    </source>
</evidence>
<organism evidence="3 4">
    <name type="scientific">Candidatus Desantisbacteria bacterium CG_4_10_14_0_8_um_filter_39_17</name>
    <dbReference type="NCBI Taxonomy" id="1974542"/>
    <lineage>
        <taxon>Bacteria</taxon>
        <taxon>Candidatus Desantisiibacteriota</taxon>
    </lineage>
</organism>
<feature type="domain" description="GFO/IDH/MocA-like oxidoreductase" evidence="2">
    <location>
        <begin position="134"/>
        <end position="253"/>
    </location>
</feature>
<dbReference type="PANTHER" id="PTHR43249">
    <property type="entry name" value="UDP-N-ACETYL-2-AMINO-2-DEOXY-D-GLUCURONATE OXIDASE"/>
    <property type="match status" value="1"/>
</dbReference>
<dbReference type="SUPFAM" id="SSF55347">
    <property type="entry name" value="Glyceraldehyde-3-phosphate dehydrogenase-like, C-terminal domain"/>
    <property type="match status" value="1"/>
</dbReference>
<dbReference type="GO" id="GO:0000166">
    <property type="term" value="F:nucleotide binding"/>
    <property type="evidence" value="ECO:0007669"/>
    <property type="project" value="InterPro"/>
</dbReference>
<reference evidence="4" key="1">
    <citation type="submission" date="2017-09" db="EMBL/GenBank/DDBJ databases">
        <title>Depth-based differentiation of microbial function through sediment-hosted aquifers and enrichment of novel symbionts in the deep terrestrial subsurface.</title>
        <authorList>
            <person name="Probst A.J."/>
            <person name="Ladd B."/>
            <person name="Jarett J.K."/>
            <person name="Geller-Mcgrath D.E."/>
            <person name="Sieber C.M.K."/>
            <person name="Emerson J.B."/>
            <person name="Anantharaman K."/>
            <person name="Thomas B.C."/>
            <person name="Malmstrom R."/>
            <person name="Stieglmeier M."/>
            <person name="Klingl A."/>
            <person name="Woyke T."/>
            <person name="Ryan C.M."/>
            <person name="Banfield J.F."/>
        </authorList>
    </citation>
    <scope>NUCLEOTIDE SEQUENCE [LARGE SCALE GENOMIC DNA]</scope>
</reference>
<dbReference type="Gene3D" id="3.30.360.10">
    <property type="entry name" value="Dihydrodipicolinate Reductase, domain 2"/>
    <property type="match status" value="1"/>
</dbReference>
<evidence type="ECO:0000259" key="2">
    <source>
        <dbReference type="Pfam" id="PF22725"/>
    </source>
</evidence>
<feature type="domain" description="Gfo/Idh/MocA-like oxidoreductase N-terminal" evidence="1">
    <location>
        <begin position="4"/>
        <end position="124"/>
    </location>
</feature>
<dbReference type="Pfam" id="PF01408">
    <property type="entry name" value="GFO_IDH_MocA"/>
    <property type="match status" value="1"/>
</dbReference>
<name>A0A2H9PDB6_9BACT</name>
<dbReference type="SUPFAM" id="SSF51735">
    <property type="entry name" value="NAD(P)-binding Rossmann-fold domains"/>
    <property type="match status" value="1"/>
</dbReference>
<accession>A0A2H9PDB6</accession>
<comment type="caution">
    <text evidence="3">The sequence shown here is derived from an EMBL/GenBank/DDBJ whole genome shotgun (WGS) entry which is preliminary data.</text>
</comment>
<dbReference type="Pfam" id="PF22725">
    <property type="entry name" value="GFO_IDH_MocA_C3"/>
    <property type="match status" value="1"/>
</dbReference>
<protein>
    <recommendedName>
        <fullName evidence="5">Gfo/Idh/MocA family oxidoreductase</fullName>
    </recommendedName>
</protein>
<evidence type="ECO:0000313" key="3">
    <source>
        <dbReference type="EMBL" id="PIZ17438.1"/>
    </source>
</evidence>
<evidence type="ECO:0000313" key="4">
    <source>
        <dbReference type="Proteomes" id="UP000234145"/>
    </source>
</evidence>